<evidence type="ECO:0000313" key="1">
    <source>
        <dbReference type="EMBL" id="ADV91290.1"/>
    </source>
</evidence>
<name>E9L651_NPVSF</name>
<organism evidence="1">
    <name type="scientific">Spodoptera frugiperda nuclear polyhedrosis virus</name>
    <name type="common">SfNPV</name>
    <dbReference type="NCBI Taxonomy" id="10455"/>
    <lineage>
        <taxon>Viruses</taxon>
        <taxon>Viruses incertae sedis</taxon>
        <taxon>Naldaviricetes</taxon>
        <taxon>Lefavirales</taxon>
        <taxon>Baculoviridae</taxon>
        <taxon>Alphabaculovirus</taxon>
        <taxon>Alphabaculovirus spofrugiperdae</taxon>
    </lineage>
</organism>
<dbReference type="EMBL" id="HM595733">
    <property type="protein sequence ID" value="ADV91290.1"/>
    <property type="molecule type" value="Genomic_DNA"/>
</dbReference>
<reference evidence="1" key="1">
    <citation type="journal article" date="2011" name="J. Invertebr. Pathol.">
        <title>Sequence comparison between three geographically distinct Spodoptera frugiperda multiple nucleopolyhedrovirus isolates: Detecting positively selected genes.</title>
        <authorList>
            <person name="Simon O."/>
            <person name="Palma L."/>
            <person name="Beperet I."/>
            <person name="Munoz D."/>
            <person name="Lopez-Ferber M."/>
            <person name="Caballero P."/>
            <person name="Williams T."/>
        </authorList>
    </citation>
    <scope>NUCLEOTIDE SEQUENCE</scope>
    <source>
        <strain evidence="1">Nicaraguan</strain>
    </source>
</reference>
<dbReference type="EMBL" id="JF899325">
    <property type="protein sequence ID" value="AFH59009.1"/>
    <property type="molecule type" value="Genomic_DNA"/>
</dbReference>
<accession>E9L651</accession>
<gene>
    <name evidence="1" type="ORF">Sf57a</name>
</gene>
<reference evidence="2" key="2">
    <citation type="journal article" date="2012" name="J. Invertebr. Pathol.">
        <title>Analysis of a naturally-occurring deletion mutant of Spodoptera frugiperda multiple nucleopolyhedrovirus reveals sf58 as a new per os infectivity factor of lepidopteran-infecting baculoviruses.</title>
        <authorList>
            <person name="Simon O."/>
            <person name="Palma L."/>
            <person name="Williams T."/>
            <person name="Lopez-Ferber M."/>
            <person name="Caballero P."/>
        </authorList>
    </citation>
    <scope>NUCLEOTIDE SEQUENCE</scope>
    <source>
        <strain evidence="2">Nicaraguan</strain>
    </source>
</reference>
<evidence type="ECO:0000313" key="2">
    <source>
        <dbReference type="EMBL" id="AFH59009.1"/>
    </source>
</evidence>
<organismHost>
    <name type="scientific">Lepidoptera</name>
    <name type="common">moths &amp; butterflies</name>
    <dbReference type="NCBI Taxonomy" id="7088"/>
</organismHost>
<sequence length="53" mass="6120">MRGDEQIFRNTTVVSSAISVDDTPIVPSAIYRIKCSFFLFTLELYSVDFQNRK</sequence>
<protein>
    <submittedName>
        <fullName evidence="1">Uncharacterized protein</fullName>
    </submittedName>
</protein>
<proteinExistence type="predicted"/>